<organism evidence="1 2">
    <name type="scientific">Actinocorallia herbida</name>
    <dbReference type="NCBI Taxonomy" id="58109"/>
    <lineage>
        <taxon>Bacteria</taxon>
        <taxon>Bacillati</taxon>
        <taxon>Actinomycetota</taxon>
        <taxon>Actinomycetes</taxon>
        <taxon>Streptosporangiales</taxon>
        <taxon>Thermomonosporaceae</taxon>
        <taxon>Actinocorallia</taxon>
    </lineage>
</organism>
<reference evidence="1 2" key="1">
    <citation type="submission" date="2018-11" db="EMBL/GenBank/DDBJ databases">
        <title>Sequencing the genomes of 1000 actinobacteria strains.</title>
        <authorList>
            <person name="Klenk H.-P."/>
        </authorList>
    </citation>
    <scope>NUCLEOTIDE SEQUENCE [LARGE SCALE GENOMIC DNA]</scope>
    <source>
        <strain evidence="1 2">DSM 44254</strain>
    </source>
</reference>
<evidence type="ECO:0000313" key="1">
    <source>
        <dbReference type="EMBL" id="ROO87140.1"/>
    </source>
</evidence>
<gene>
    <name evidence="1" type="ORF">EDD29_4731</name>
</gene>
<name>A0A3N1D0U6_9ACTN</name>
<dbReference type="Proteomes" id="UP000272400">
    <property type="component" value="Unassembled WGS sequence"/>
</dbReference>
<proteinExistence type="predicted"/>
<dbReference type="AlphaFoldDB" id="A0A3N1D0U6"/>
<accession>A0A3N1D0U6</accession>
<keyword evidence="2" id="KW-1185">Reference proteome</keyword>
<dbReference type="EMBL" id="RJKE01000001">
    <property type="protein sequence ID" value="ROO87140.1"/>
    <property type="molecule type" value="Genomic_DNA"/>
</dbReference>
<comment type="caution">
    <text evidence="1">The sequence shown here is derived from an EMBL/GenBank/DDBJ whole genome shotgun (WGS) entry which is preliminary data.</text>
</comment>
<protein>
    <submittedName>
        <fullName evidence="1">Uncharacterized protein</fullName>
    </submittedName>
</protein>
<sequence length="47" mass="4997">MGGLQDPATIGVTEHRHEDFTLATQDDDKAFGYAVPAPGRVVLRSGV</sequence>
<evidence type="ECO:0000313" key="2">
    <source>
        <dbReference type="Proteomes" id="UP000272400"/>
    </source>
</evidence>